<name>A0A131YBI5_IXORI</name>
<dbReference type="PANTHER" id="PTHR12271:SF133">
    <property type="entry name" value="POLY(A) RNA POLYMERASE, MITOCHONDRIAL"/>
    <property type="match status" value="1"/>
</dbReference>
<reference evidence="2" key="1">
    <citation type="submission" date="2016-02" db="EMBL/GenBank/DDBJ databases">
        <title>RNAseq analyses of the midgut from blood- or serum-fed Ixodes ricinus ticks.</title>
        <authorList>
            <person name="Perner J."/>
            <person name="Provaznik J."/>
            <person name="Schrenkova J."/>
            <person name="Urbanova V."/>
            <person name="Ribeiro J.M."/>
            <person name="Kopacek P."/>
        </authorList>
    </citation>
    <scope>NUCLEOTIDE SEQUENCE</scope>
    <source>
        <tissue evidence="2">Gut</tissue>
    </source>
</reference>
<dbReference type="CDD" id="cd05402">
    <property type="entry name" value="NT_PAP_TUTase"/>
    <property type="match status" value="1"/>
</dbReference>
<dbReference type="AlphaFoldDB" id="A0A131YBI5"/>
<evidence type="ECO:0000313" key="2">
    <source>
        <dbReference type="EMBL" id="JAP75446.1"/>
    </source>
</evidence>
<dbReference type="SUPFAM" id="SSF81631">
    <property type="entry name" value="PAP/OAS1 substrate-binding domain"/>
    <property type="match status" value="1"/>
</dbReference>
<dbReference type="Gene3D" id="3.30.460.10">
    <property type="entry name" value="Beta Polymerase, domain 2"/>
    <property type="match status" value="1"/>
</dbReference>
<dbReference type="InterPro" id="IPR054708">
    <property type="entry name" value="MTPAP-like_central"/>
</dbReference>
<protein>
    <submittedName>
        <fullName evidence="2">Putative histone mrna catabolic process</fullName>
    </submittedName>
</protein>
<sequence>MVRFYENERLNDLELRLGFLVCRQIEEFISGLYPRGSVLPFGSLVNGFGRHTCDIDMVYCVPESVDAKGQLYFQDKHQMINDRTLVQRILETLGDLLHYVVPGVSEVHRILRARVPIVKFQHDIVGRECDLTLNNMSGVDMSRVLHFCSQLAPSLGPLVFTLRGWASAQGLTNKVPGTWITNFQLTLLVIFHLQRKGLLPPLKALEGKKGWSEKNLGTNALVKHRQALQNKNGETFEELLVSFFEYYSSVDFKSKSISPYTGQLLEKPDYSAIHIQNPLDRQLNASRNVGTPDLRKLQSHMCGALSALEEAVRGITQEVPWGIAALLGDGKPHGNRRVEQAHRKFQVQELFQEGKGTPKTSYVVEATATGVKGAS</sequence>
<dbReference type="SUPFAM" id="SSF81301">
    <property type="entry name" value="Nucleotidyltransferase"/>
    <property type="match status" value="1"/>
</dbReference>
<dbReference type="Gene3D" id="1.10.1410.10">
    <property type="match status" value="1"/>
</dbReference>
<dbReference type="InterPro" id="IPR043519">
    <property type="entry name" value="NT_sf"/>
</dbReference>
<dbReference type="PANTHER" id="PTHR12271">
    <property type="entry name" value="POLY A POLYMERASE CID PAP -RELATED"/>
    <property type="match status" value="1"/>
</dbReference>
<dbReference type="EMBL" id="GEFM01000350">
    <property type="protein sequence ID" value="JAP75446.1"/>
    <property type="molecule type" value="mRNA"/>
</dbReference>
<organism evidence="2">
    <name type="scientific">Ixodes ricinus</name>
    <name type="common">Common tick</name>
    <name type="synonym">Acarus ricinus</name>
    <dbReference type="NCBI Taxonomy" id="34613"/>
    <lineage>
        <taxon>Eukaryota</taxon>
        <taxon>Metazoa</taxon>
        <taxon>Ecdysozoa</taxon>
        <taxon>Arthropoda</taxon>
        <taxon>Chelicerata</taxon>
        <taxon>Arachnida</taxon>
        <taxon>Acari</taxon>
        <taxon>Parasitiformes</taxon>
        <taxon>Ixodida</taxon>
        <taxon>Ixodoidea</taxon>
        <taxon>Ixodidae</taxon>
        <taxon>Ixodinae</taxon>
        <taxon>Ixodes</taxon>
    </lineage>
</organism>
<accession>A0A131YBI5</accession>
<feature type="domain" description="Poly(A) RNA polymerase mitochondrial-like central palm" evidence="1">
    <location>
        <begin position="2"/>
        <end position="149"/>
    </location>
</feature>
<dbReference type="GO" id="GO:1990817">
    <property type="term" value="F:poly(A) RNA polymerase activity"/>
    <property type="evidence" value="ECO:0007669"/>
    <property type="project" value="TreeGrafter"/>
</dbReference>
<dbReference type="GO" id="GO:0031123">
    <property type="term" value="P:RNA 3'-end processing"/>
    <property type="evidence" value="ECO:0007669"/>
    <property type="project" value="TreeGrafter"/>
</dbReference>
<dbReference type="Pfam" id="PF22600">
    <property type="entry name" value="MTPAP-like_central"/>
    <property type="match status" value="1"/>
</dbReference>
<proteinExistence type="evidence at transcript level"/>
<evidence type="ECO:0000259" key="1">
    <source>
        <dbReference type="Pfam" id="PF22600"/>
    </source>
</evidence>